<reference evidence="1 2" key="1">
    <citation type="journal article" date="2019" name="Sci. Rep.">
        <title>Orb-weaving spider Araneus ventricosus genome elucidates the spidroin gene catalogue.</title>
        <authorList>
            <person name="Kono N."/>
            <person name="Nakamura H."/>
            <person name="Ohtoshi R."/>
            <person name="Moran D.A.P."/>
            <person name="Shinohara A."/>
            <person name="Yoshida Y."/>
            <person name="Fujiwara M."/>
            <person name="Mori M."/>
            <person name="Tomita M."/>
            <person name="Arakawa K."/>
        </authorList>
    </citation>
    <scope>NUCLEOTIDE SEQUENCE [LARGE SCALE GENOMIC DNA]</scope>
</reference>
<sequence length="94" mass="10181">MVGSSYLTPVILPTSYVRCQAMADDGYKDFGLNTRAIAETVLQCPKAGSLVLRPQYLASSSGGDSSSIDTGRYSRAMVTQFSDCTEGYLSLFKY</sequence>
<evidence type="ECO:0000313" key="2">
    <source>
        <dbReference type="Proteomes" id="UP000499080"/>
    </source>
</evidence>
<dbReference type="Proteomes" id="UP000499080">
    <property type="component" value="Unassembled WGS sequence"/>
</dbReference>
<comment type="caution">
    <text evidence="1">The sequence shown here is derived from an EMBL/GenBank/DDBJ whole genome shotgun (WGS) entry which is preliminary data.</text>
</comment>
<gene>
    <name evidence="1" type="ORF">AVEN_184398_1</name>
</gene>
<dbReference type="AlphaFoldDB" id="A0A4Y2BIB0"/>
<keyword evidence="2" id="KW-1185">Reference proteome</keyword>
<name>A0A4Y2BIB0_ARAVE</name>
<proteinExistence type="predicted"/>
<organism evidence="1 2">
    <name type="scientific">Araneus ventricosus</name>
    <name type="common">Orbweaver spider</name>
    <name type="synonym">Epeira ventricosa</name>
    <dbReference type="NCBI Taxonomy" id="182803"/>
    <lineage>
        <taxon>Eukaryota</taxon>
        <taxon>Metazoa</taxon>
        <taxon>Ecdysozoa</taxon>
        <taxon>Arthropoda</taxon>
        <taxon>Chelicerata</taxon>
        <taxon>Arachnida</taxon>
        <taxon>Araneae</taxon>
        <taxon>Araneomorphae</taxon>
        <taxon>Entelegynae</taxon>
        <taxon>Araneoidea</taxon>
        <taxon>Araneidae</taxon>
        <taxon>Araneus</taxon>
    </lineage>
</organism>
<protein>
    <submittedName>
        <fullName evidence="1">Uncharacterized protein</fullName>
    </submittedName>
</protein>
<dbReference type="EMBL" id="BGPR01000076">
    <property type="protein sequence ID" value="GBL91006.1"/>
    <property type="molecule type" value="Genomic_DNA"/>
</dbReference>
<evidence type="ECO:0000313" key="1">
    <source>
        <dbReference type="EMBL" id="GBL91006.1"/>
    </source>
</evidence>
<accession>A0A4Y2BIB0</accession>